<feature type="transmembrane region" description="Helical" evidence="4">
    <location>
        <begin position="146"/>
        <end position="168"/>
    </location>
</feature>
<feature type="transmembrane region" description="Helical" evidence="4">
    <location>
        <begin position="283"/>
        <end position="303"/>
    </location>
</feature>
<dbReference type="AlphaFoldDB" id="A0A139A6E5"/>
<feature type="transmembrane region" description="Helical" evidence="4">
    <location>
        <begin position="315"/>
        <end position="335"/>
    </location>
</feature>
<feature type="transmembrane region" description="Helical" evidence="4">
    <location>
        <begin position="215"/>
        <end position="235"/>
    </location>
</feature>
<evidence type="ECO:0000313" key="6">
    <source>
        <dbReference type="EMBL" id="KXS12331.1"/>
    </source>
</evidence>
<evidence type="ECO:0000256" key="4">
    <source>
        <dbReference type="SAM" id="Phobius"/>
    </source>
</evidence>
<dbReference type="OMA" id="VSFIEWR"/>
<dbReference type="SUPFAM" id="SSF103473">
    <property type="entry name" value="MFS general substrate transporter"/>
    <property type="match status" value="1"/>
</dbReference>
<feature type="transmembrane region" description="Helical" evidence="4">
    <location>
        <begin position="376"/>
        <end position="400"/>
    </location>
</feature>
<feature type="domain" description="Major facilitator superfamily (MFS) profile" evidence="5">
    <location>
        <begin position="267"/>
        <end position="478"/>
    </location>
</feature>
<accession>A0A139A6E5</accession>
<dbReference type="EMBL" id="KQ965789">
    <property type="protein sequence ID" value="KXS12331.1"/>
    <property type="molecule type" value="Genomic_DNA"/>
</dbReference>
<dbReference type="GO" id="GO:0016020">
    <property type="term" value="C:membrane"/>
    <property type="evidence" value="ECO:0007669"/>
    <property type="project" value="UniProtKB-SubCell"/>
</dbReference>
<comment type="subcellular location">
    <subcellularLocation>
        <location evidence="1">Membrane</location>
        <topology evidence="1">Multi-pass membrane protein</topology>
    </subcellularLocation>
</comment>
<feature type="transmembrane region" description="Helical" evidence="4">
    <location>
        <begin position="446"/>
        <end position="467"/>
    </location>
</feature>
<feature type="transmembrane region" description="Helical" evidence="4">
    <location>
        <begin position="121"/>
        <end position="139"/>
    </location>
</feature>
<keyword evidence="4" id="KW-0812">Transmembrane</keyword>
<feature type="region of interest" description="Disordered" evidence="3">
    <location>
        <begin position="245"/>
        <end position="267"/>
    </location>
</feature>
<evidence type="ECO:0000259" key="5">
    <source>
        <dbReference type="PROSITE" id="PS50850"/>
    </source>
</evidence>
<dbReference type="Proteomes" id="UP000070544">
    <property type="component" value="Unassembled WGS sequence"/>
</dbReference>
<evidence type="ECO:0000256" key="2">
    <source>
        <dbReference type="ARBA" id="ARBA00006727"/>
    </source>
</evidence>
<dbReference type="GO" id="GO:0022857">
    <property type="term" value="F:transmembrane transporter activity"/>
    <property type="evidence" value="ECO:0007669"/>
    <property type="project" value="InterPro"/>
</dbReference>
<dbReference type="PANTHER" id="PTHR11360:SF284">
    <property type="entry name" value="EG:103B4.3 PROTEIN-RELATED"/>
    <property type="match status" value="1"/>
</dbReference>
<dbReference type="Pfam" id="PF07690">
    <property type="entry name" value="MFS_1"/>
    <property type="match status" value="1"/>
</dbReference>
<feature type="transmembrane region" description="Helical" evidence="4">
    <location>
        <begin position="91"/>
        <end position="109"/>
    </location>
</feature>
<proteinExistence type="inferred from homology"/>
<organism evidence="6 7">
    <name type="scientific">Gonapodya prolifera (strain JEL478)</name>
    <name type="common">Monoblepharis prolifera</name>
    <dbReference type="NCBI Taxonomy" id="1344416"/>
    <lineage>
        <taxon>Eukaryota</taxon>
        <taxon>Fungi</taxon>
        <taxon>Fungi incertae sedis</taxon>
        <taxon>Chytridiomycota</taxon>
        <taxon>Chytridiomycota incertae sedis</taxon>
        <taxon>Monoblepharidomycetes</taxon>
        <taxon>Monoblepharidales</taxon>
        <taxon>Gonapodyaceae</taxon>
        <taxon>Gonapodya</taxon>
    </lineage>
</organism>
<dbReference type="InterPro" id="IPR050327">
    <property type="entry name" value="Proton-linked_MCT"/>
</dbReference>
<evidence type="ECO:0000256" key="1">
    <source>
        <dbReference type="ARBA" id="ARBA00004141"/>
    </source>
</evidence>
<reference evidence="6 7" key="1">
    <citation type="journal article" date="2015" name="Genome Biol. Evol.">
        <title>Phylogenomic analyses indicate that early fungi evolved digesting cell walls of algal ancestors of land plants.</title>
        <authorList>
            <person name="Chang Y."/>
            <person name="Wang S."/>
            <person name="Sekimoto S."/>
            <person name="Aerts A.L."/>
            <person name="Choi C."/>
            <person name="Clum A."/>
            <person name="LaButti K.M."/>
            <person name="Lindquist E.A."/>
            <person name="Yee Ngan C."/>
            <person name="Ohm R.A."/>
            <person name="Salamov A.A."/>
            <person name="Grigoriev I.V."/>
            <person name="Spatafora J.W."/>
            <person name="Berbee M.L."/>
        </authorList>
    </citation>
    <scope>NUCLEOTIDE SEQUENCE [LARGE SCALE GENOMIC DNA]</scope>
    <source>
        <strain evidence="6 7">JEL478</strain>
    </source>
</reference>
<name>A0A139A6E5_GONPJ</name>
<sequence length="478" mass="51268">MASPEPTKSAVVSLTVRDPSRAVSTDSGSKETGESLDVAPEADPALPPLDGPEGWLIVFAALFVSFQSIGQRDSFGVLQRFFANDKTFDTTNLVVSLISAVCASIWSVAGPLSVAVTKRIGYRHTMVLGGLLICVGDVLGSLSTQVWHLHLTLGAIVGIGIGLCYYPISVLPVQWFRRRKGLAQGVMQCGSGLGGFAISNWTQRMIDSPGLGWRWALRINGFIAFGVVLLASRFIRYRVARESPVSLPPTQSKKHLVPTTHTPPPPARPRSLLSLLVRQVDFWMLYMQGVFCCFAFYIPFLFFPTSAVNVGLTPSQGAFVLSMVNIGSAVGRLSMGVLSDGLGLLNVFILSMLLLLLAVIPLWATATSLSSMIAAAFIYGLGTGGYVTLEPLAVAVMLGYDDFGAKLGWVFTGFLPGTMVGGPIGGALVDAHTTFDPVTGVKAIDIWPLCIYSFACQLLSAAFIVVMRFRLKPRRLKG</sequence>
<keyword evidence="4" id="KW-1133">Transmembrane helix</keyword>
<dbReference type="OrthoDB" id="2213137at2759"/>
<feature type="region of interest" description="Disordered" evidence="3">
    <location>
        <begin position="19"/>
        <end position="44"/>
    </location>
</feature>
<dbReference type="PANTHER" id="PTHR11360">
    <property type="entry name" value="MONOCARBOXYLATE TRANSPORTER"/>
    <property type="match status" value="1"/>
</dbReference>
<feature type="transmembrane region" description="Helical" evidence="4">
    <location>
        <begin position="407"/>
        <end position="426"/>
    </location>
</feature>
<dbReference type="InterPro" id="IPR036259">
    <property type="entry name" value="MFS_trans_sf"/>
</dbReference>
<evidence type="ECO:0000313" key="7">
    <source>
        <dbReference type="Proteomes" id="UP000070544"/>
    </source>
</evidence>
<dbReference type="InterPro" id="IPR011701">
    <property type="entry name" value="MFS"/>
</dbReference>
<gene>
    <name evidence="6" type="ORF">M427DRAFT_34880</name>
</gene>
<keyword evidence="4" id="KW-0472">Membrane</keyword>
<dbReference type="Gene3D" id="1.20.1250.20">
    <property type="entry name" value="MFS general substrate transporter like domains"/>
    <property type="match status" value="2"/>
</dbReference>
<dbReference type="PROSITE" id="PS50850">
    <property type="entry name" value="MFS"/>
    <property type="match status" value="1"/>
</dbReference>
<feature type="transmembrane region" description="Helical" evidence="4">
    <location>
        <begin position="342"/>
        <end position="364"/>
    </location>
</feature>
<evidence type="ECO:0000256" key="3">
    <source>
        <dbReference type="SAM" id="MobiDB-lite"/>
    </source>
</evidence>
<dbReference type="STRING" id="1344416.A0A139A6E5"/>
<comment type="similarity">
    <text evidence="2">Belongs to the major facilitator superfamily. Monocarboxylate porter (TC 2.A.1.13) family.</text>
</comment>
<protein>
    <submittedName>
        <fullName evidence="6">MFS general substrate transporter</fullName>
    </submittedName>
</protein>
<dbReference type="InterPro" id="IPR020846">
    <property type="entry name" value="MFS_dom"/>
</dbReference>
<keyword evidence="7" id="KW-1185">Reference proteome</keyword>